<protein>
    <submittedName>
        <fullName evidence="2">Diacylglycerol kinase family enzyme</fullName>
    </submittedName>
</protein>
<name>A0A2H1IWV5_9MICO</name>
<evidence type="ECO:0000313" key="2">
    <source>
        <dbReference type="EMBL" id="SMX79618.1"/>
    </source>
</evidence>
<feature type="domain" description="DAGKc" evidence="1">
    <location>
        <begin position="1"/>
        <end position="126"/>
    </location>
</feature>
<dbReference type="Gene3D" id="3.40.50.10330">
    <property type="entry name" value="Probable inorganic polyphosphate/atp-NAD kinase, domain 1"/>
    <property type="match status" value="1"/>
</dbReference>
<dbReference type="GO" id="GO:0016301">
    <property type="term" value="F:kinase activity"/>
    <property type="evidence" value="ECO:0007669"/>
    <property type="project" value="UniProtKB-KW"/>
</dbReference>
<sequence length="311" mass="33159">MKVGILVNPKHAQTMRAYACLVEILKRERITYRSASTTRQWPGAEQSKQMLDWGADLIVVLGGDGTLRASAPILAAAEVPVAIIPTGTANVLSRHIGIRSAEHALGLVESHLGSIPLRSCEVPVNEAHCLTADGPRCEQFLSMAGIGGDARAIAGRAGLPGFLGYAWGAARALFAPLINVEIAAAQLVAPTQSWAVMASKTARPAGPIPVFEHAEVTAGEFEFLAVALTTTKPRHRLVEWARVGWDCVNRRPATNPSLHYWRGTDLSISLDGPAPVQLDGDLIGDCRRLDLRTGTSSLRVLAPGRHGLVLS</sequence>
<organism evidence="2 3">
    <name type="scientific">Brevibacterium antiquum</name>
    <dbReference type="NCBI Taxonomy" id="234835"/>
    <lineage>
        <taxon>Bacteria</taxon>
        <taxon>Bacillati</taxon>
        <taxon>Actinomycetota</taxon>
        <taxon>Actinomycetes</taxon>
        <taxon>Micrococcales</taxon>
        <taxon>Brevibacteriaceae</taxon>
        <taxon>Brevibacterium</taxon>
    </lineage>
</organism>
<dbReference type="EMBL" id="FXZE01000004">
    <property type="protein sequence ID" value="SMX79618.1"/>
    <property type="molecule type" value="Genomic_DNA"/>
</dbReference>
<keyword evidence="2" id="KW-0418">Kinase</keyword>
<proteinExistence type="predicted"/>
<reference evidence="3" key="1">
    <citation type="submission" date="2017-03" db="EMBL/GenBank/DDBJ databases">
        <authorList>
            <person name="Monnet C."/>
        </authorList>
    </citation>
    <scope>NUCLEOTIDE SEQUENCE [LARGE SCALE GENOMIC DNA]</scope>
    <source>
        <strain evidence="3">P10</strain>
    </source>
</reference>
<keyword evidence="3" id="KW-1185">Reference proteome</keyword>
<dbReference type="Gene3D" id="2.60.200.40">
    <property type="match status" value="1"/>
</dbReference>
<dbReference type="Pfam" id="PF00781">
    <property type="entry name" value="DAGK_cat"/>
    <property type="match status" value="1"/>
</dbReference>
<keyword evidence="2" id="KW-0808">Transferase</keyword>
<gene>
    <name evidence="2" type="ORF">BANT10_01373</name>
</gene>
<dbReference type="AlphaFoldDB" id="A0A2H1IWV5"/>
<dbReference type="InterPro" id="IPR017438">
    <property type="entry name" value="ATP-NAD_kinase_N"/>
</dbReference>
<dbReference type="Proteomes" id="UP000234342">
    <property type="component" value="Unassembled WGS sequence"/>
</dbReference>
<dbReference type="PROSITE" id="PS50146">
    <property type="entry name" value="DAGK"/>
    <property type="match status" value="1"/>
</dbReference>
<dbReference type="SUPFAM" id="SSF111331">
    <property type="entry name" value="NAD kinase/diacylglycerol kinase-like"/>
    <property type="match status" value="1"/>
</dbReference>
<evidence type="ECO:0000259" key="1">
    <source>
        <dbReference type="PROSITE" id="PS50146"/>
    </source>
</evidence>
<accession>A0A2H1IWV5</accession>
<evidence type="ECO:0000313" key="3">
    <source>
        <dbReference type="Proteomes" id="UP000234342"/>
    </source>
</evidence>
<dbReference type="InterPro" id="IPR001206">
    <property type="entry name" value="Diacylglycerol_kinase_cat_dom"/>
</dbReference>
<dbReference type="InterPro" id="IPR016064">
    <property type="entry name" value="NAD/diacylglycerol_kinase_sf"/>
</dbReference>